<comment type="caution">
    <text evidence="1">The sequence shown here is derived from an EMBL/GenBank/DDBJ whole genome shotgun (WGS) entry which is preliminary data.</text>
</comment>
<dbReference type="EMBL" id="JABMIG020000002">
    <property type="protein sequence ID" value="KAL3805720.1"/>
    <property type="molecule type" value="Genomic_DNA"/>
</dbReference>
<accession>A0ABD3QZD2</accession>
<dbReference type="Proteomes" id="UP001516023">
    <property type="component" value="Unassembled WGS sequence"/>
</dbReference>
<name>A0ABD3QZD2_9STRA</name>
<proteinExistence type="predicted"/>
<keyword evidence="2" id="KW-1185">Reference proteome</keyword>
<reference evidence="1 2" key="1">
    <citation type="journal article" date="2020" name="G3 (Bethesda)">
        <title>Improved Reference Genome for Cyclotella cryptica CCMP332, a Model for Cell Wall Morphogenesis, Salinity Adaptation, and Lipid Production in Diatoms (Bacillariophyta).</title>
        <authorList>
            <person name="Roberts W.R."/>
            <person name="Downey K.M."/>
            <person name="Ruck E.C."/>
            <person name="Traller J.C."/>
            <person name="Alverson A.J."/>
        </authorList>
    </citation>
    <scope>NUCLEOTIDE SEQUENCE [LARGE SCALE GENOMIC DNA]</scope>
    <source>
        <strain evidence="1 2">CCMP332</strain>
    </source>
</reference>
<gene>
    <name evidence="1" type="ORF">HJC23_005964</name>
</gene>
<sequence>MSPFSLRSYLVVNNIALAFLTIGRLADVPSVSAFSFPTIASRRSAITQIVSTSSALVVGTHNKQPALAKPPFAPVDALLPATRVKLTIDNAVSIATNLATETNAEHKQLMLHNLETLLLTPQNYNRGTTPMKIPPRPAQSYLQAYTEYRNTISPLEKPGAMLVQRGEIDAWKRLKREEATRESADEVRAALNYYTSNLNYDAERFVLTATKEERSKLIREDRIPDVKTVIASDLGVRYLLRNEVLTVWDDAKAELRYLMRQSLEDVDGRELLELLVKAQNECQKWFDLIDKKDTLAAMDIVRNEN</sequence>
<organism evidence="1 2">
    <name type="scientific">Cyclotella cryptica</name>
    <dbReference type="NCBI Taxonomy" id="29204"/>
    <lineage>
        <taxon>Eukaryota</taxon>
        <taxon>Sar</taxon>
        <taxon>Stramenopiles</taxon>
        <taxon>Ochrophyta</taxon>
        <taxon>Bacillariophyta</taxon>
        <taxon>Coscinodiscophyceae</taxon>
        <taxon>Thalassiosirophycidae</taxon>
        <taxon>Stephanodiscales</taxon>
        <taxon>Stephanodiscaceae</taxon>
        <taxon>Cyclotella</taxon>
    </lineage>
</organism>
<evidence type="ECO:0000313" key="1">
    <source>
        <dbReference type="EMBL" id="KAL3805720.1"/>
    </source>
</evidence>
<evidence type="ECO:0000313" key="2">
    <source>
        <dbReference type="Proteomes" id="UP001516023"/>
    </source>
</evidence>
<protein>
    <submittedName>
        <fullName evidence="1">Uncharacterized protein</fullName>
    </submittedName>
</protein>
<dbReference type="AlphaFoldDB" id="A0ABD3QZD2"/>